<evidence type="ECO:0000313" key="1">
    <source>
        <dbReference type="EnsemblMetazoa" id="CapteP209663"/>
    </source>
</evidence>
<dbReference type="EnsemblMetazoa" id="CapteT209663">
    <property type="protein sequence ID" value="CapteP209663"/>
    <property type="gene ID" value="CapteG209663"/>
</dbReference>
<dbReference type="AlphaFoldDB" id="X2ACL5"/>
<reference evidence="2" key="2">
    <citation type="journal article" date="2013" name="Nature">
        <title>Insights into bilaterian evolution from three spiralian genomes.</title>
        <authorList>
            <person name="Simakov O."/>
            <person name="Marletaz F."/>
            <person name="Cho S.J."/>
            <person name="Edsinger-Gonzales E."/>
            <person name="Havlak P."/>
            <person name="Hellsten U."/>
            <person name="Kuo D.H."/>
            <person name="Larsson T."/>
            <person name="Lv J."/>
            <person name="Arendt D."/>
            <person name="Savage R."/>
            <person name="Osoegawa K."/>
            <person name="de Jong P."/>
            <person name="Grimwood J."/>
            <person name="Chapman J.A."/>
            <person name="Shapiro H."/>
            <person name="Aerts A."/>
            <person name="Otillar R.P."/>
            <person name="Terry A.Y."/>
            <person name="Boore J.L."/>
            <person name="Grigoriev I.V."/>
            <person name="Lindberg D.R."/>
            <person name="Seaver E.C."/>
            <person name="Weisblat D.A."/>
            <person name="Putnam N.H."/>
            <person name="Rokhsar D.S."/>
        </authorList>
    </citation>
    <scope>NUCLEOTIDE SEQUENCE</scope>
    <source>
        <strain evidence="2">I ESC-2004</strain>
    </source>
</reference>
<dbReference type="Proteomes" id="UP000014760">
    <property type="component" value="Unassembled WGS sequence"/>
</dbReference>
<proteinExistence type="predicted"/>
<reference evidence="1" key="3">
    <citation type="submission" date="2015-06" db="UniProtKB">
        <authorList>
            <consortium name="EnsemblMetazoa"/>
        </authorList>
    </citation>
    <scope>IDENTIFICATION</scope>
</reference>
<evidence type="ECO:0000313" key="2">
    <source>
        <dbReference type="Proteomes" id="UP000014760"/>
    </source>
</evidence>
<dbReference type="EMBL" id="AMQN01037063">
    <property type="status" value="NOT_ANNOTATED_CDS"/>
    <property type="molecule type" value="Genomic_DNA"/>
</dbReference>
<dbReference type="HOGENOM" id="CLU_1679585_0_0_1"/>
<sequence length="157" mass="17857">MEAVVKDNKSRLARLLQYTNGEAYDAIKNCALIKDDFSFDQAKEILRKRSDVEHTIVNAVISSVCQGGKMHSAEEVCKLADDFLSGVTIIMQMARLRGFDRQCLILEIVDRLSNYIKTQGRRPSFLLEDSDQWQSECSHNEGSSHGFGFTFIYECFC</sequence>
<keyword evidence="2" id="KW-1185">Reference proteome</keyword>
<protein>
    <submittedName>
        <fullName evidence="1">Uncharacterized protein</fullName>
    </submittedName>
</protein>
<reference evidence="2" key="1">
    <citation type="submission" date="2012-12" db="EMBL/GenBank/DDBJ databases">
        <authorList>
            <person name="Hellsten U."/>
            <person name="Grimwood J."/>
            <person name="Chapman J.A."/>
            <person name="Shapiro H."/>
            <person name="Aerts A."/>
            <person name="Otillar R.P."/>
            <person name="Terry A.Y."/>
            <person name="Boore J.L."/>
            <person name="Simakov O."/>
            <person name="Marletaz F."/>
            <person name="Cho S.-J."/>
            <person name="Edsinger-Gonzales E."/>
            <person name="Havlak P."/>
            <person name="Kuo D.-H."/>
            <person name="Larsson T."/>
            <person name="Lv J."/>
            <person name="Arendt D."/>
            <person name="Savage R."/>
            <person name="Osoegawa K."/>
            <person name="de Jong P."/>
            <person name="Lindberg D.R."/>
            <person name="Seaver E.C."/>
            <person name="Weisblat D.A."/>
            <person name="Putnam N.H."/>
            <person name="Grigoriev I.V."/>
            <person name="Rokhsar D.S."/>
        </authorList>
    </citation>
    <scope>NUCLEOTIDE SEQUENCE</scope>
    <source>
        <strain evidence="2">I ESC-2004</strain>
    </source>
</reference>
<accession>X2ACL5</accession>
<name>X2ACL5_CAPTE</name>
<organism evidence="1 2">
    <name type="scientific">Capitella teleta</name>
    <name type="common">Polychaete worm</name>
    <dbReference type="NCBI Taxonomy" id="283909"/>
    <lineage>
        <taxon>Eukaryota</taxon>
        <taxon>Metazoa</taxon>
        <taxon>Spiralia</taxon>
        <taxon>Lophotrochozoa</taxon>
        <taxon>Annelida</taxon>
        <taxon>Polychaeta</taxon>
        <taxon>Sedentaria</taxon>
        <taxon>Scolecida</taxon>
        <taxon>Capitellidae</taxon>
        <taxon>Capitella</taxon>
    </lineage>
</organism>
<dbReference type="EMBL" id="AMQN01037062">
    <property type="status" value="NOT_ANNOTATED_CDS"/>
    <property type="molecule type" value="Genomic_DNA"/>
</dbReference>